<evidence type="ECO:0000313" key="2">
    <source>
        <dbReference type="Proteomes" id="UP000596742"/>
    </source>
</evidence>
<proteinExistence type="predicted"/>
<dbReference type="InterPro" id="IPR012340">
    <property type="entry name" value="NA-bd_OB-fold"/>
</dbReference>
<dbReference type="SUPFAM" id="SSF50249">
    <property type="entry name" value="Nucleic acid-binding proteins"/>
    <property type="match status" value="1"/>
</dbReference>
<dbReference type="AlphaFoldDB" id="A0A8B6EQU6"/>
<name>A0A8B6EQU6_MYTGA</name>
<keyword evidence="2" id="KW-1185">Reference proteome</keyword>
<dbReference type="OrthoDB" id="6160503at2759"/>
<comment type="caution">
    <text evidence="1">The sequence shown here is derived from an EMBL/GenBank/DDBJ whole genome shotgun (WGS) entry which is preliminary data.</text>
</comment>
<sequence>MISNPHRVDAVLERVTQRTQETIKLKQIYIQDSNGKVKVSMWRQLAETSIEVGKTVKITFLKLNINNGEISLQTIPQSTLEYVKLVESASFTVKSEVLRNITNKAKREKNPGYFLVIKLMPMVFRTEEMANSRGQGLRPAKTGDIRLPLDVDKIKTVK</sequence>
<dbReference type="EMBL" id="UYJE01005586">
    <property type="protein sequence ID" value="VDI38442.1"/>
    <property type="molecule type" value="Genomic_DNA"/>
</dbReference>
<gene>
    <name evidence="1" type="ORF">MGAL_10B018658</name>
</gene>
<evidence type="ECO:0008006" key="3">
    <source>
        <dbReference type="Google" id="ProtNLM"/>
    </source>
</evidence>
<accession>A0A8B6EQU6</accession>
<evidence type="ECO:0000313" key="1">
    <source>
        <dbReference type="EMBL" id="VDI38442.1"/>
    </source>
</evidence>
<protein>
    <recommendedName>
        <fullName evidence="3">OB domain-containing protein</fullName>
    </recommendedName>
</protein>
<feature type="non-terminal residue" evidence="1">
    <location>
        <position position="158"/>
    </location>
</feature>
<dbReference type="Gene3D" id="2.40.50.140">
    <property type="entry name" value="Nucleic acid-binding proteins"/>
    <property type="match status" value="1"/>
</dbReference>
<organism evidence="1 2">
    <name type="scientific">Mytilus galloprovincialis</name>
    <name type="common">Mediterranean mussel</name>
    <dbReference type="NCBI Taxonomy" id="29158"/>
    <lineage>
        <taxon>Eukaryota</taxon>
        <taxon>Metazoa</taxon>
        <taxon>Spiralia</taxon>
        <taxon>Lophotrochozoa</taxon>
        <taxon>Mollusca</taxon>
        <taxon>Bivalvia</taxon>
        <taxon>Autobranchia</taxon>
        <taxon>Pteriomorphia</taxon>
        <taxon>Mytilida</taxon>
        <taxon>Mytiloidea</taxon>
        <taxon>Mytilidae</taxon>
        <taxon>Mytilinae</taxon>
        <taxon>Mytilus</taxon>
    </lineage>
</organism>
<dbReference type="Proteomes" id="UP000596742">
    <property type="component" value="Unassembled WGS sequence"/>
</dbReference>
<reference evidence="1" key="1">
    <citation type="submission" date="2018-11" db="EMBL/GenBank/DDBJ databases">
        <authorList>
            <person name="Alioto T."/>
            <person name="Alioto T."/>
        </authorList>
    </citation>
    <scope>NUCLEOTIDE SEQUENCE</scope>
</reference>